<dbReference type="InterPro" id="IPR007055">
    <property type="entry name" value="BON_dom"/>
</dbReference>
<feature type="chain" id="PRO_5019580089" description="Osmotically-inducible protein Y" evidence="6">
    <location>
        <begin position="24"/>
        <end position="104"/>
    </location>
</feature>
<dbReference type="PANTHER" id="PTHR34606">
    <property type="entry name" value="BON DOMAIN-CONTAINING PROTEIN"/>
    <property type="match status" value="1"/>
</dbReference>
<dbReference type="Gene3D" id="3.30.1340.30">
    <property type="match status" value="1"/>
</dbReference>
<protein>
    <recommendedName>
        <fullName evidence="5">Osmotically-inducible protein Y</fullName>
    </recommendedName>
</protein>
<dbReference type="OrthoDB" id="7360581at2"/>
<sequence>MNRLKFVTPLLAALMLTTQLVGCASTSKQESVGEYIDDSVITAGVKAAILNEPTLKVSEINVETFKGVVQLSGFVSSADSVATASSVARSVKGVKSVKNDIRLK</sequence>
<dbReference type="Pfam" id="PF04972">
    <property type="entry name" value="BON"/>
    <property type="match status" value="1"/>
</dbReference>
<dbReference type="InterPro" id="IPR051686">
    <property type="entry name" value="Lipoprotein_DolP"/>
</dbReference>
<dbReference type="RefSeq" id="WP_119809468.1">
    <property type="nucleotide sequence ID" value="NZ_QYUP01000030.1"/>
</dbReference>
<comment type="subcellular location">
    <subcellularLocation>
        <location evidence="1">Periplasm</location>
    </subcellularLocation>
</comment>
<proteinExistence type="predicted"/>
<accession>A0A418Y730</accession>
<reference evidence="8 9" key="1">
    <citation type="submission" date="2018-09" db="EMBL/GenBank/DDBJ databases">
        <authorList>
            <person name="Zhu H."/>
        </authorList>
    </citation>
    <scope>NUCLEOTIDE SEQUENCE [LARGE SCALE GENOMIC DNA]</scope>
    <source>
        <strain evidence="8 9">K1S02-61</strain>
    </source>
</reference>
<dbReference type="PROSITE" id="PS50914">
    <property type="entry name" value="BON"/>
    <property type="match status" value="1"/>
</dbReference>
<organism evidence="8 9">
    <name type="scientific">Massilia cavernae</name>
    <dbReference type="NCBI Taxonomy" id="2320864"/>
    <lineage>
        <taxon>Bacteria</taxon>
        <taxon>Pseudomonadati</taxon>
        <taxon>Pseudomonadota</taxon>
        <taxon>Betaproteobacteria</taxon>
        <taxon>Burkholderiales</taxon>
        <taxon>Oxalobacteraceae</taxon>
        <taxon>Telluria group</taxon>
        <taxon>Massilia</taxon>
    </lineage>
</organism>
<comment type="caution">
    <text evidence="8">The sequence shown here is derived from an EMBL/GenBank/DDBJ whole genome shotgun (WGS) entry which is preliminary data.</text>
</comment>
<feature type="signal peptide" evidence="6">
    <location>
        <begin position="1"/>
        <end position="23"/>
    </location>
</feature>
<evidence type="ECO:0000256" key="1">
    <source>
        <dbReference type="ARBA" id="ARBA00004418"/>
    </source>
</evidence>
<evidence type="ECO:0000256" key="3">
    <source>
        <dbReference type="ARBA" id="ARBA00022737"/>
    </source>
</evidence>
<dbReference type="PANTHER" id="PTHR34606:SF16">
    <property type="entry name" value="BON DOMAIN-CONTAINING PROTEIN"/>
    <property type="match status" value="1"/>
</dbReference>
<feature type="domain" description="BON" evidence="7">
    <location>
        <begin position="37"/>
        <end position="104"/>
    </location>
</feature>
<keyword evidence="4" id="KW-0574">Periplasm</keyword>
<gene>
    <name evidence="8" type="ORF">D3872_03320</name>
</gene>
<dbReference type="InterPro" id="IPR014004">
    <property type="entry name" value="Transpt-assoc_nodulatn_dom_bac"/>
</dbReference>
<evidence type="ECO:0000256" key="5">
    <source>
        <dbReference type="ARBA" id="ARBA00070588"/>
    </source>
</evidence>
<name>A0A418Y730_9BURK</name>
<dbReference type="GO" id="GO:0042597">
    <property type="term" value="C:periplasmic space"/>
    <property type="evidence" value="ECO:0007669"/>
    <property type="project" value="UniProtKB-SubCell"/>
</dbReference>
<evidence type="ECO:0000313" key="8">
    <source>
        <dbReference type="EMBL" id="RJG24751.1"/>
    </source>
</evidence>
<dbReference type="Proteomes" id="UP000284006">
    <property type="component" value="Unassembled WGS sequence"/>
</dbReference>
<evidence type="ECO:0000259" key="7">
    <source>
        <dbReference type="PROSITE" id="PS50914"/>
    </source>
</evidence>
<dbReference type="AlphaFoldDB" id="A0A418Y730"/>
<evidence type="ECO:0000313" key="9">
    <source>
        <dbReference type="Proteomes" id="UP000284006"/>
    </source>
</evidence>
<evidence type="ECO:0000256" key="4">
    <source>
        <dbReference type="ARBA" id="ARBA00022764"/>
    </source>
</evidence>
<evidence type="ECO:0000256" key="6">
    <source>
        <dbReference type="SAM" id="SignalP"/>
    </source>
</evidence>
<dbReference type="SMART" id="SM00749">
    <property type="entry name" value="BON"/>
    <property type="match status" value="1"/>
</dbReference>
<keyword evidence="3" id="KW-0677">Repeat</keyword>
<keyword evidence="9" id="KW-1185">Reference proteome</keyword>
<dbReference type="FunFam" id="3.30.1340.30:FF:000001">
    <property type="entry name" value="Molecular chaperone OsmY"/>
    <property type="match status" value="1"/>
</dbReference>
<evidence type="ECO:0000256" key="2">
    <source>
        <dbReference type="ARBA" id="ARBA00022729"/>
    </source>
</evidence>
<keyword evidence="2 6" id="KW-0732">Signal</keyword>
<dbReference type="EMBL" id="QYUP01000030">
    <property type="protein sequence ID" value="RJG24751.1"/>
    <property type="molecule type" value="Genomic_DNA"/>
</dbReference>